<sequence length="88" mass="9374">MIVVDTSALIGILFGEPESDACTDAVQDAERILISGATLAEALIVAARKGFGPQMQRLIEKIGPDVIALRRTASQFSTPAHPCPRCPR</sequence>
<accession>A0ABS4BHQ8</accession>
<protein>
    <submittedName>
        <fullName evidence="2">Type II toxin-antitoxin system VapC family toxin</fullName>
    </submittedName>
</protein>
<proteinExistence type="predicted"/>
<dbReference type="SUPFAM" id="SSF88723">
    <property type="entry name" value="PIN domain-like"/>
    <property type="match status" value="1"/>
</dbReference>
<keyword evidence="3" id="KW-1185">Reference proteome</keyword>
<comment type="caution">
    <text evidence="2">The sequence shown here is derived from an EMBL/GenBank/DDBJ whole genome shotgun (WGS) entry which is preliminary data.</text>
</comment>
<dbReference type="InterPro" id="IPR029060">
    <property type="entry name" value="PIN-like_dom_sf"/>
</dbReference>
<name>A0ABS4BHQ8_9HYPH</name>
<evidence type="ECO:0000313" key="3">
    <source>
        <dbReference type="Proteomes" id="UP000678276"/>
    </source>
</evidence>
<reference evidence="2 3" key="1">
    <citation type="submission" date="2021-04" db="EMBL/GenBank/DDBJ databases">
        <title>Whole genome sequence of Jiella sp. KSK16Y-1.</title>
        <authorList>
            <person name="Tuo L."/>
        </authorList>
    </citation>
    <scope>NUCLEOTIDE SEQUENCE [LARGE SCALE GENOMIC DNA]</scope>
    <source>
        <strain evidence="2 3">KSK16Y-1</strain>
    </source>
</reference>
<organism evidence="2 3">
    <name type="scientific">Jiella mangrovi</name>
    <dbReference type="NCBI Taxonomy" id="2821407"/>
    <lineage>
        <taxon>Bacteria</taxon>
        <taxon>Pseudomonadati</taxon>
        <taxon>Pseudomonadota</taxon>
        <taxon>Alphaproteobacteria</taxon>
        <taxon>Hyphomicrobiales</taxon>
        <taxon>Aurantimonadaceae</taxon>
        <taxon>Jiella</taxon>
    </lineage>
</organism>
<evidence type="ECO:0000259" key="1">
    <source>
        <dbReference type="Pfam" id="PF01850"/>
    </source>
</evidence>
<dbReference type="InterPro" id="IPR002716">
    <property type="entry name" value="PIN_dom"/>
</dbReference>
<gene>
    <name evidence="2" type="ORF">J6595_11930</name>
</gene>
<dbReference type="Gene3D" id="3.40.50.1010">
    <property type="entry name" value="5'-nuclease"/>
    <property type="match status" value="1"/>
</dbReference>
<dbReference type="Proteomes" id="UP000678276">
    <property type="component" value="Unassembled WGS sequence"/>
</dbReference>
<dbReference type="Pfam" id="PF01850">
    <property type="entry name" value="PIN"/>
    <property type="match status" value="1"/>
</dbReference>
<feature type="domain" description="PIN" evidence="1">
    <location>
        <begin position="2"/>
        <end position="57"/>
    </location>
</feature>
<dbReference type="CDD" id="cd09871">
    <property type="entry name" value="PIN_MtVapC28-VapC30-like"/>
    <property type="match status" value="1"/>
</dbReference>
<evidence type="ECO:0000313" key="2">
    <source>
        <dbReference type="EMBL" id="MBP0616292.1"/>
    </source>
</evidence>
<dbReference type="EMBL" id="JAGJCF010000007">
    <property type="protein sequence ID" value="MBP0616292.1"/>
    <property type="molecule type" value="Genomic_DNA"/>
</dbReference>